<dbReference type="Pfam" id="PF02508">
    <property type="entry name" value="Rnf-Nqr"/>
    <property type="match status" value="1"/>
</dbReference>
<evidence type="ECO:0000256" key="1">
    <source>
        <dbReference type="ARBA" id="ARBA00004127"/>
    </source>
</evidence>
<keyword evidence="5 8" id="KW-0249">Electron transport</keyword>
<keyword evidence="10" id="KW-1185">Reference proteome</keyword>
<evidence type="ECO:0000256" key="7">
    <source>
        <dbReference type="ARBA" id="ARBA00023136"/>
    </source>
</evidence>
<gene>
    <name evidence="8" type="primary">rnfE</name>
    <name evidence="9" type="ORF">I6N96_18330</name>
</gene>
<accession>A0ABS4CNV7</accession>
<dbReference type="Proteomes" id="UP000673375">
    <property type="component" value="Unassembled WGS sequence"/>
</dbReference>
<evidence type="ECO:0000256" key="2">
    <source>
        <dbReference type="ARBA" id="ARBA00022448"/>
    </source>
</evidence>
<comment type="subcellular location">
    <subcellularLocation>
        <location evidence="8">Cell membrane</location>
        <topology evidence="8">Multi-pass membrane protein</topology>
    </subcellularLocation>
    <subcellularLocation>
        <location evidence="1">Endomembrane system</location>
        <topology evidence="1">Multi-pass membrane protein</topology>
    </subcellularLocation>
</comment>
<evidence type="ECO:0000256" key="8">
    <source>
        <dbReference type="HAMAP-Rule" id="MF_00478"/>
    </source>
</evidence>
<sequence>MEKPKLLSIFTKGIIVENPVLRLVLGTCPALAVTTSAMNGLGMGAAATVVLLGSNVAISSLRKLIPDRVRIPAFITIIAGFVTVVQLLIKALAPALDATLGIYLPLIVVNCIILGRAEAYAKNNPVLHSALDGLGMGVGFTLALLLMGGIRELLGSGTILGIAVTSEFITPMTVMLLPPGGFFVFGMLIMLVNKLSEEKNSRTLDCSACPIVEACPNVDSCEAKEKGEDC</sequence>
<name>A0ABS4CNV7_9ENTE</name>
<proteinExistence type="inferred from homology"/>
<dbReference type="HAMAP" id="MF_00478">
    <property type="entry name" value="RsxE_RnfE"/>
    <property type="match status" value="1"/>
</dbReference>
<feature type="transmembrane region" description="Helical" evidence="8">
    <location>
        <begin position="126"/>
        <end position="148"/>
    </location>
</feature>
<dbReference type="RefSeq" id="WP_209559027.1">
    <property type="nucleotide sequence ID" value="NZ_JAEDXU010000014.1"/>
</dbReference>
<comment type="function">
    <text evidence="8">Part of a membrane-bound complex that couples electron transfer with translocation of ions across the membrane.</text>
</comment>
<evidence type="ECO:0000313" key="10">
    <source>
        <dbReference type="Proteomes" id="UP000673375"/>
    </source>
</evidence>
<feature type="transmembrane region" description="Helical" evidence="8">
    <location>
        <begin position="168"/>
        <end position="192"/>
    </location>
</feature>
<comment type="subunit">
    <text evidence="8">The complex is composed of six subunits: RnfA, RnfB, RnfC, RnfD, RnfE and RnfG.</text>
</comment>
<keyword evidence="7 8" id="KW-0472">Membrane</keyword>
<keyword evidence="4 8" id="KW-1278">Translocase</keyword>
<keyword evidence="6 8" id="KW-1133">Transmembrane helix</keyword>
<feature type="transmembrane region" description="Helical" evidence="8">
    <location>
        <begin position="95"/>
        <end position="114"/>
    </location>
</feature>
<reference evidence="9 10" key="1">
    <citation type="submission" date="2020-12" db="EMBL/GenBank/DDBJ databases">
        <title>Vagococcus allomyrinae sp. nov. and Enterococcus lavae sp. nov., isolated from the larvae of Allomyrina dichotoma.</title>
        <authorList>
            <person name="Lee S.D."/>
        </authorList>
    </citation>
    <scope>NUCLEOTIDE SEQUENCE [LARGE SCALE GENOMIC DNA]</scope>
    <source>
        <strain evidence="9 10">BWM-S5</strain>
    </source>
</reference>
<protein>
    <recommendedName>
        <fullName evidence="8">Ion-translocating oxidoreductase complex subunit E</fullName>
        <ecNumber evidence="8">7.-.-.-</ecNumber>
    </recommendedName>
    <alternativeName>
        <fullName evidence="8">Rnf electron transport complex subunit E</fullName>
    </alternativeName>
</protein>
<dbReference type="PIRSF" id="PIRSF006102">
    <property type="entry name" value="NQR_DE"/>
    <property type="match status" value="1"/>
</dbReference>
<evidence type="ECO:0000256" key="4">
    <source>
        <dbReference type="ARBA" id="ARBA00022967"/>
    </source>
</evidence>
<dbReference type="NCBIfam" id="NF009070">
    <property type="entry name" value="PRK12405.1"/>
    <property type="match status" value="1"/>
</dbReference>
<dbReference type="PANTHER" id="PTHR30586:SF0">
    <property type="entry name" value="ION-TRANSLOCATING OXIDOREDUCTASE COMPLEX SUBUNIT E"/>
    <property type="match status" value="1"/>
</dbReference>
<dbReference type="EMBL" id="JAEDXU010000014">
    <property type="protein sequence ID" value="MBP1048255.1"/>
    <property type="molecule type" value="Genomic_DNA"/>
</dbReference>
<evidence type="ECO:0000256" key="6">
    <source>
        <dbReference type="ARBA" id="ARBA00022989"/>
    </source>
</evidence>
<keyword evidence="8" id="KW-1003">Cell membrane</keyword>
<organism evidence="9 10">
    <name type="scientific">Enterococcus larvae</name>
    <dbReference type="NCBI Taxonomy" id="2794352"/>
    <lineage>
        <taxon>Bacteria</taxon>
        <taxon>Bacillati</taxon>
        <taxon>Bacillota</taxon>
        <taxon>Bacilli</taxon>
        <taxon>Lactobacillales</taxon>
        <taxon>Enterococcaceae</taxon>
        <taxon>Enterococcus</taxon>
    </lineage>
</organism>
<dbReference type="PANTHER" id="PTHR30586">
    <property type="entry name" value="ELECTRON TRANSPORT COMPLEX PROTEIN RNFE"/>
    <property type="match status" value="1"/>
</dbReference>
<dbReference type="InterPro" id="IPR010968">
    <property type="entry name" value="RnfE"/>
</dbReference>
<comment type="similarity">
    <text evidence="8">Belongs to the NqrDE/RnfAE family.</text>
</comment>
<evidence type="ECO:0000313" key="9">
    <source>
        <dbReference type="EMBL" id="MBP1048255.1"/>
    </source>
</evidence>
<keyword evidence="3 8" id="KW-0812">Transmembrane</keyword>
<feature type="transmembrane region" description="Helical" evidence="8">
    <location>
        <begin position="41"/>
        <end position="59"/>
    </location>
</feature>
<evidence type="ECO:0000256" key="5">
    <source>
        <dbReference type="ARBA" id="ARBA00022982"/>
    </source>
</evidence>
<evidence type="ECO:0000256" key="3">
    <source>
        <dbReference type="ARBA" id="ARBA00022692"/>
    </source>
</evidence>
<comment type="caution">
    <text evidence="9">The sequence shown here is derived from an EMBL/GenBank/DDBJ whole genome shotgun (WGS) entry which is preliminary data.</text>
</comment>
<dbReference type="EC" id="7.-.-.-" evidence="8"/>
<keyword evidence="2 8" id="KW-0813">Transport</keyword>
<dbReference type="NCBIfam" id="TIGR01948">
    <property type="entry name" value="rnfE"/>
    <property type="match status" value="1"/>
</dbReference>
<feature type="transmembrane region" description="Helical" evidence="8">
    <location>
        <begin position="71"/>
        <end position="89"/>
    </location>
</feature>
<dbReference type="InterPro" id="IPR003667">
    <property type="entry name" value="NqrDE/RnfAE"/>
</dbReference>